<protein>
    <submittedName>
        <fullName evidence="3">Uncharacterized protein DUF222</fullName>
    </submittedName>
</protein>
<feature type="compositionally biased region" description="Low complexity" evidence="1">
    <location>
        <begin position="266"/>
        <end position="306"/>
    </location>
</feature>
<name>A0A3E0HL18_9PSEU</name>
<organism evidence="3 4">
    <name type="scientific">Kutzneria buriramensis</name>
    <dbReference type="NCBI Taxonomy" id="1045776"/>
    <lineage>
        <taxon>Bacteria</taxon>
        <taxon>Bacillati</taxon>
        <taxon>Actinomycetota</taxon>
        <taxon>Actinomycetes</taxon>
        <taxon>Pseudonocardiales</taxon>
        <taxon>Pseudonocardiaceae</taxon>
        <taxon>Kutzneria</taxon>
    </lineage>
</organism>
<feature type="compositionally biased region" description="Pro residues" evidence="1">
    <location>
        <begin position="376"/>
        <end position="390"/>
    </location>
</feature>
<evidence type="ECO:0000256" key="1">
    <source>
        <dbReference type="SAM" id="MobiDB-lite"/>
    </source>
</evidence>
<dbReference type="EMBL" id="QUNO01000006">
    <property type="protein sequence ID" value="REH47159.1"/>
    <property type="molecule type" value="Genomic_DNA"/>
</dbReference>
<dbReference type="Pfam" id="PF02720">
    <property type="entry name" value="DUF222"/>
    <property type="match status" value="1"/>
</dbReference>
<accession>A0A3E0HL18</accession>
<feature type="compositionally biased region" description="Pro residues" evidence="1">
    <location>
        <begin position="429"/>
        <end position="443"/>
    </location>
</feature>
<evidence type="ECO:0000313" key="4">
    <source>
        <dbReference type="Proteomes" id="UP000256269"/>
    </source>
</evidence>
<feature type="compositionally biased region" description="Low complexity" evidence="1">
    <location>
        <begin position="391"/>
        <end position="415"/>
    </location>
</feature>
<dbReference type="Proteomes" id="UP000256269">
    <property type="component" value="Unassembled WGS sequence"/>
</dbReference>
<feature type="compositionally biased region" description="Pro residues" evidence="1">
    <location>
        <begin position="351"/>
        <end position="367"/>
    </location>
</feature>
<feature type="compositionally biased region" description="Low complexity" evidence="1">
    <location>
        <begin position="313"/>
        <end position="328"/>
    </location>
</feature>
<feature type="region of interest" description="Disordered" evidence="1">
    <location>
        <begin position="244"/>
        <end position="492"/>
    </location>
</feature>
<feature type="compositionally biased region" description="Basic residues" evidence="1">
    <location>
        <begin position="329"/>
        <end position="338"/>
    </location>
</feature>
<dbReference type="InterPro" id="IPR003870">
    <property type="entry name" value="DUF222"/>
</dbReference>
<feature type="compositionally biased region" description="Basic residues" evidence="1">
    <location>
        <begin position="416"/>
        <end position="426"/>
    </location>
</feature>
<sequence>MAITEPEQTVARRKELTEDLRTLPRLMDQLRQGRLDLRRLEAVRDRVRNLPSVALIAEVEDALLEVAPGLTHSQLGRRTTALVAQADPTGYEQRHQKAKADRRVEIRPLPDGMAHLTAILPAVEARMIHDLLCADAKDLPKDERTTDQKRADAFLDRFLGNVGKRDVQVHVTISMETLMGLTEDPALLEGYGPISADTARELAMDGIWRAILLDEHDHADTIGKHTYRPGRRLKELVGVRAGSVCSAPGCTRPIQEGDHVTPWPKATPHSPTSKASAPATTTSNTTPTRSPSTTTAPCTGPPHSTAPTPPHPTNTDHPGGPQTHTPTSHPHRPTRPPPHRATDPHTGQPPQSGPPPRATPIAPPGATTPPDHRPAGPHPAGPQPAGPQPAGPQSAGPPRHPTSASRTSARRTTAPPRHRPAGRPHHPTTAPPSHRPATPPPNRATPTTHSHHPTTPIPPPRSSTIPQRTKNPPKHHRQPPPRVDFVWRWTMA</sequence>
<keyword evidence="4" id="KW-1185">Reference proteome</keyword>
<comment type="caution">
    <text evidence="3">The sequence shown here is derived from an EMBL/GenBank/DDBJ whole genome shotgun (WGS) entry which is preliminary data.</text>
</comment>
<reference evidence="3 4" key="1">
    <citation type="submission" date="2018-08" db="EMBL/GenBank/DDBJ databases">
        <title>Genomic Encyclopedia of Archaeal and Bacterial Type Strains, Phase II (KMG-II): from individual species to whole genera.</title>
        <authorList>
            <person name="Goeker M."/>
        </authorList>
    </citation>
    <scope>NUCLEOTIDE SEQUENCE [LARGE SCALE GENOMIC DNA]</scope>
    <source>
        <strain evidence="3 4">DSM 45791</strain>
    </source>
</reference>
<feature type="domain" description="DUF222" evidence="2">
    <location>
        <begin position="12"/>
        <end position="239"/>
    </location>
</feature>
<proteinExistence type="predicted"/>
<gene>
    <name evidence="3" type="ORF">BCF44_106324</name>
</gene>
<dbReference type="AlphaFoldDB" id="A0A3E0HL18"/>
<evidence type="ECO:0000259" key="2">
    <source>
        <dbReference type="Pfam" id="PF02720"/>
    </source>
</evidence>
<evidence type="ECO:0000313" key="3">
    <source>
        <dbReference type="EMBL" id="REH47159.1"/>
    </source>
</evidence>